<dbReference type="EMBL" id="JAVHNR010000001">
    <property type="protein sequence ID" value="KAK6356029.1"/>
    <property type="molecule type" value="Genomic_DNA"/>
</dbReference>
<reference evidence="1 2" key="1">
    <citation type="submission" date="2019-10" db="EMBL/GenBank/DDBJ databases">
        <authorList>
            <person name="Palmer J.M."/>
        </authorList>
    </citation>
    <scope>NUCLEOTIDE SEQUENCE [LARGE SCALE GENOMIC DNA]</scope>
    <source>
        <strain evidence="1 2">TWF718</strain>
    </source>
</reference>
<dbReference type="Proteomes" id="UP001313282">
    <property type="component" value="Unassembled WGS sequence"/>
</dbReference>
<comment type="caution">
    <text evidence="1">The sequence shown here is derived from an EMBL/GenBank/DDBJ whole genome shotgun (WGS) entry which is preliminary data.</text>
</comment>
<gene>
    <name evidence="1" type="ORF">TWF718_000403</name>
</gene>
<proteinExistence type="predicted"/>
<protein>
    <submittedName>
        <fullName evidence="1">Uncharacterized protein</fullName>
    </submittedName>
</protein>
<evidence type="ECO:0000313" key="1">
    <source>
        <dbReference type="EMBL" id="KAK6356029.1"/>
    </source>
</evidence>
<keyword evidence="2" id="KW-1185">Reference proteome</keyword>
<organism evidence="1 2">
    <name type="scientific">Orbilia javanica</name>
    <dbReference type="NCBI Taxonomy" id="47235"/>
    <lineage>
        <taxon>Eukaryota</taxon>
        <taxon>Fungi</taxon>
        <taxon>Dikarya</taxon>
        <taxon>Ascomycota</taxon>
        <taxon>Pezizomycotina</taxon>
        <taxon>Orbiliomycetes</taxon>
        <taxon>Orbiliales</taxon>
        <taxon>Orbiliaceae</taxon>
        <taxon>Orbilia</taxon>
    </lineage>
</organism>
<accession>A0AAN8NFA7</accession>
<dbReference type="AlphaFoldDB" id="A0AAN8NFA7"/>
<evidence type="ECO:0000313" key="2">
    <source>
        <dbReference type="Proteomes" id="UP001313282"/>
    </source>
</evidence>
<sequence length="121" mass="13348">MPQSACFAALGYFQTNEVFWTEKRAWYTYDGFGYSCLARYSCGNVQDYVSAAQAGVSRGYNLVTKARTIYKSDGGRYQPTGHGSIYGKGYRKPMLGTHTQSVAASGKLQPQVTLASQLLYL</sequence>
<name>A0AAN8NFA7_9PEZI</name>